<dbReference type="PROSITE" id="PS51534">
    <property type="entry name" value="SEFIR"/>
    <property type="match status" value="1"/>
</dbReference>
<accession>A0A1H4GQB1</accession>
<organism evidence="2 3">
    <name type="scientific">Chitinophaga terrae</name>
    <name type="common">ex Kim and Jung 2007</name>
    <dbReference type="NCBI Taxonomy" id="408074"/>
    <lineage>
        <taxon>Bacteria</taxon>
        <taxon>Pseudomonadati</taxon>
        <taxon>Bacteroidota</taxon>
        <taxon>Chitinophagia</taxon>
        <taxon>Chitinophagales</taxon>
        <taxon>Chitinophagaceae</taxon>
        <taxon>Chitinophaga</taxon>
    </lineage>
</organism>
<feature type="domain" description="SEFIR" evidence="1">
    <location>
        <begin position="3"/>
        <end position="147"/>
    </location>
</feature>
<keyword evidence="3" id="KW-1185">Reference proteome</keyword>
<name>A0A1H4GQB1_9BACT</name>
<dbReference type="InterPro" id="IPR045533">
    <property type="entry name" value="GAAD"/>
</dbReference>
<dbReference type="EMBL" id="FNRL01000052">
    <property type="protein sequence ID" value="SEB11734.1"/>
    <property type="molecule type" value="Genomic_DNA"/>
</dbReference>
<evidence type="ECO:0000259" key="1">
    <source>
        <dbReference type="PROSITE" id="PS51534"/>
    </source>
</evidence>
<gene>
    <name evidence="2" type="ORF">SAMN05660909_05611</name>
</gene>
<dbReference type="InterPro" id="IPR035897">
    <property type="entry name" value="Toll_tir_struct_dom_sf"/>
</dbReference>
<dbReference type="OrthoDB" id="5149141at2"/>
<dbReference type="SUPFAM" id="SSF52200">
    <property type="entry name" value="Toll/Interleukin receptor TIR domain"/>
    <property type="match status" value="1"/>
</dbReference>
<sequence length="272" mass="31299">MNLKQVFISYAHENDAYRNEVREFVEWLRVEGKGVVKVVCDFDHEKKAPKQGWPVWMEDMIEESDIVLLLCTPLYLKRFRKKEEPGKGAGVTFEGAIITQDLYSANMVNNKFVPIIPDTGHHNHIPKMLLAFNNGFKFPSNQDKILECILLDDSTVTDSPEPNDHNCIVTSAEIEEVGREIAKEIISTVHEEPANMSKIEILVRAFLRLSESQKLMIAKQLEIFEDRFITLSSKELTQEVFRRAREKSLLAELWDNVNKMNSFGNNNNPFKA</sequence>
<reference evidence="3" key="1">
    <citation type="submission" date="2016-10" db="EMBL/GenBank/DDBJ databases">
        <authorList>
            <person name="Varghese N."/>
            <person name="Submissions S."/>
        </authorList>
    </citation>
    <scope>NUCLEOTIDE SEQUENCE [LARGE SCALE GENOMIC DNA]</scope>
    <source>
        <strain evidence="3">DSM 23920</strain>
    </source>
</reference>
<protein>
    <submittedName>
        <fullName evidence="2">SEFIR domain-containing protein</fullName>
    </submittedName>
</protein>
<dbReference type="RefSeq" id="WP_089766273.1">
    <property type="nucleotide sequence ID" value="NZ_BKAT01000074.1"/>
</dbReference>
<dbReference type="Gene3D" id="3.40.50.10140">
    <property type="entry name" value="Toll/interleukin-1 receptor homology (TIR) domain"/>
    <property type="match status" value="1"/>
</dbReference>
<dbReference type="AlphaFoldDB" id="A0A1H4GQB1"/>
<dbReference type="InterPro" id="IPR013568">
    <property type="entry name" value="SEFIR_dom"/>
</dbReference>
<evidence type="ECO:0000313" key="2">
    <source>
        <dbReference type="EMBL" id="SEB11734.1"/>
    </source>
</evidence>
<dbReference type="Pfam" id="PF08357">
    <property type="entry name" value="SEFIR"/>
    <property type="match status" value="1"/>
</dbReference>
<dbReference type="Pfam" id="PF19976">
    <property type="entry name" value="GAAD"/>
    <property type="match status" value="1"/>
</dbReference>
<evidence type="ECO:0000313" key="3">
    <source>
        <dbReference type="Proteomes" id="UP000199656"/>
    </source>
</evidence>
<dbReference type="STRING" id="408074.SAMN05660909_05611"/>
<proteinExistence type="predicted"/>
<dbReference type="Proteomes" id="UP000199656">
    <property type="component" value="Unassembled WGS sequence"/>
</dbReference>